<keyword evidence="1" id="KW-0175">Coiled coil</keyword>
<accession>A0AAE0BMX4</accession>
<dbReference type="EMBL" id="LGRX02033872">
    <property type="protein sequence ID" value="KAK3239578.1"/>
    <property type="molecule type" value="Genomic_DNA"/>
</dbReference>
<keyword evidence="4" id="KW-1185">Reference proteome</keyword>
<organism evidence="3 4">
    <name type="scientific">Cymbomonas tetramitiformis</name>
    <dbReference type="NCBI Taxonomy" id="36881"/>
    <lineage>
        <taxon>Eukaryota</taxon>
        <taxon>Viridiplantae</taxon>
        <taxon>Chlorophyta</taxon>
        <taxon>Pyramimonadophyceae</taxon>
        <taxon>Pyramimonadales</taxon>
        <taxon>Pyramimonadaceae</taxon>
        <taxon>Cymbomonas</taxon>
    </lineage>
</organism>
<comment type="caution">
    <text evidence="3">The sequence shown here is derived from an EMBL/GenBank/DDBJ whole genome shotgun (WGS) entry which is preliminary data.</text>
</comment>
<evidence type="ECO:0000256" key="1">
    <source>
        <dbReference type="SAM" id="Coils"/>
    </source>
</evidence>
<sequence length="236" mass="26085">MGQCYSGPESGLNFPVFEAQCLKRQLSFDDLTVDQVRDYAQKLTTSNYVSKDELNETVSMFMNVLQAKNEAIEDLQTRLNKATQEKQVIDELRLTVSSLQAELSLKETEKALVEERRKQLEIVNVSLSSDVVRMECKLEELQKGALDSFALGKESSSSLMRKWAVVGSGSSSAKSSDKLGSHSYEHQNKMQYTDDLASQGVRLAAALRVLQSVSSLLEESPTSSASPSPRESMMAA</sequence>
<feature type="region of interest" description="Disordered" evidence="2">
    <location>
        <begin position="215"/>
        <end position="236"/>
    </location>
</feature>
<dbReference type="Proteomes" id="UP001190700">
    <property type="component" value="Unassembled WGS sequence"/>
</dbReference>
<evidence type="ECO:0000256" key="2">
    <source>
        <dbReference type="SAM" id="MobiDB-lite"/>
    </source>
</evidence>
<feature type="coiled-coil region" evidence="1">
    <location>
        <begin position="65"/>
        <end position="116"/>
    </location>
</feature>
<gene>
    <name evidence="3" type="ORF">CYMTET_50503</name>
</gene>
<protein>
    <submittedName>
        <fullName evidence="3">Uncharacterized protein</fullName>
    </submittedName>
</protein>
<proteinExistence type="predicted"/>
<evidence type="ECO:0000313" key="4">
    <source>
        <dbReference type="Proteomes" id="UP001190700"/>
    </source>
</evidence>
<name>A0AAE0BMX4_9CHLO</name>
<evidence type="ECO:0000313" key="3">
    <source>
        <dbReference type="EMBL" id="KAK3239578.1"/>
    </source>
</evidence>
<reference evidence="3 4" key="1">
    <citation type="journal article" date="2015" name="Genome Biol. Evol.">
        <title>Comparative Genomics of a Bacterivorous Green Alga Reveals Evolutionary Causalities and Consequences of Phago-Mixotrophic Mode of Nutrition.</title>
        <authorList>
            <person name="Burns J.A."/>
            <person name="Paasch A."/>
            <person name="Narechania A."/>
            <person name="Kim E."/>
        </authorList>
    </citation>
    <scope>NUCLEOTIDE SEQUENCE [LARGE SCALE GENOMIC DNA]</scope>
    <source>
        <strain evidence="3 4">PLY_AMNH</strain>
    </source>
</reference>
<dbReference type="AlphaFoldDB" id="A0AAE0BMX4"/>